<feature type="transmembrane region" description="Helical" evidence="1">
    <location>
        <begin position="80"/>
        <end position="102"/>
    </location>
</feature>
<keyword evidence="1" id="KW-0812">Transmembrane</keyword>
<evidence type="ECO:0000256" key="1">
    <source>
        <dbReference type="SAM" id="Phobius"/>
    </source>
</evidence>
<dbReference type="Proteomes" id="UP000014680">
    <property type="component" value="Unassembled WGS sequence"/>
</dbReference>
<evidence type="ECO:0000313" key="2">
    <source>
        <dbReference type="EMBL" id="ELP87421.1"/>
    </source>
</evidence>
<dbReference type="GeneID" id="14886236"/>
<reference evidence="2 3" key="1">
    <citation type="submission" date="2012-10" db="EMBL/GenBank/DDBJ databases">
        <authorList>
            <person name="Zafar N."/>
            <person name="Inman J."/>
            <person name="Hall N."/>
            <person name="Lorenzi H."/>
            <person name="Caler E."/>
        </authorList>
    </citation>
    <scope>NUCLEOTIDE SEQUENCE [LARGE SCALE GENOMIC DNA]</scope>
    <source>
        <strain evidence="2 3">IP1</strain>
    </source>
</reference>
<name>A0A0A1U6I6_ENTIV</name>
<keyword evidence="3" id="KW-1185">Reference proteome</keyword>
<protein>
    <submittedName>
        <fullName evidence="2">Uncharacterized protein</fullName>
    </submittedName>
</protein>
<accession>A0A0A1U6I6</accession>
<gene>
    <name evidence="2" type="ORF">EIN_096880</name>
</gene>
<dbReference type="RefSeq" id="XP_004254192.1">
    <property type="nucleotide sequence ID" value="XM_004254144.1"/>
</dbReference>
<proteinExistence type="predicted"/>
<dbReference type="AlphaFoldDB" id="A0A0A1U6I6"/>
<dbReference type="OrthoDB" id="29686at2759"/>
<sequence length="106" mass="12331">MSKIREAHESYTTLNVLKRIEEENQHTGENFEIIKESTERIKASITTQEDISSSLAESKSQLFWMKVTANQEEIIFKGGLLFYILVIIYIILTRTVIAWFFAAEQK</sequence>
<keyword evidence="1" id="KW-0472">Membrane</keyword>
<dbReference type="EMBL" id="KB206860">
    <property type="protein sequence ID" value="ELP87421.1"/>
    <property type="molecule type" value="Genomic_DNA"/>
</dbReference>
<organism evidence="2 3">
    <name type="scientific">Entamoeba invadens IP1</name>
    <dbReference type="NCBI Taxonomy" id="370355"/>
    <lineage>
        <taxon>Eukaryota</taxon>
        <taxon>Amoebozoa</taxon>
        <taxon>Evosea</taxon>
        <taxon>Archamoebae</taxon>
        <taxon>Mastigamoebida</taxon>
        <taxon>Entamoebidae</taxon>
        <taxon>Entamoeba</taxon>
    </lineage>
</organism>
<dbReference type="OMA" id="AHESYTT"/>
<keyword evidence="1" id="KW-1133">Transmembrane helix</keyword>
<dbReference type="VEuPathDB" id="AmoebaDB:EIN_096880"/>
<evidence type="ECO:0000313" key="3">
    <source>
        <dbReference type="Proteomes" id="UP000014680"/>
    </source>
</evidence>
<dbReference type="KEGG" id="eiv:EIN_096880"/>